<protein>
    <recommendedName>
        <fullName evidence="6">Tat pathway signal sequence</fullName>
    </recommendedName>
</protein>
<sequence>MSQYHSVANEEPVDGISHIMEASRAASPSLNSSLGDTVVGSNQCSSSGSDSLPGINTPSNDENTGMASRSASPASPRVQIVSALAREGATFAPSIDAAERAQSEARPAGIHRLTKESDGIFCVRFLFLLGLAFLAGMIVGSWPHNECKSQYPDIVYSPARAMQEYRAVRFDGDIQTINPYKGPPSKALDEAWKALYDVGPFLVDKEELEAIGKESMELPSRPGKHLAKLAVFHQLHCLDYVRRYVHREHYRIDDSHATVSGIDHADHCIDMIRQALSCSADPTLITFSQKSPFAEVEADFSATHACTNFEKVHDWAKDQAVNMTEEIIRNPRPFRDAVVAYLNG</sequence>
<keyword evidence="3" id="KW-0812">Transmembrane</keyword>
<comment type="caution">
    <text evidence="4">The sequence shown here is derived from an EMBL/GenBank/DDBJ whole genome shotgun (WGS) entry which is preliminary data.</text>
</comment>
<dbReference type="OrthoDB" id="4173229at2759"/>
<dbReference type="Proteomes" id="UP000024533">
    <property type="component" value="Unassembled WGS sequence"/>
</dbReference>
<keyword evidence="5" id="KW-1185">Reference proteome</keyword>
<evidence type="ECO:0000256" key="1">
    <source>
        <dbReference type="ARBA" id="ARBA00035112"/>
    </source>
</evidence>
<comment type="similarity">
    <text evidence="1">Belongs to the ustYa family.</text>
</comment>
<dbReference type="Pfam" id="PF11807">
    <property type="entry name" value="UstYa"/>
    <property type="match status" value="1"/>
</dbReference>
<keyword evidence="3" id="KW-1133">Transmembrane helix</keyword>
<organism evidence="4 5">
    <name type="scientific">Trichophyton interdigitale (strain MR816)</name>
    <dbReference type="NCBI Taxonomy" id="1215338"/>
    <lineage>
        <taxon>Eukaryota</taxon>
        <taxon>Fungi</taxon>
        <taxon>Dikarya</taxon>
        <taxon>Ascomycota</taxon>
        <taxon>Pezizomycotina</taxon>
        <taxon>Eurotiomycetes</taxon>
        <taxon>Eurotiomycetidae</taxon>
        <taxon>Onygenales</taxon>
        <taxon>Arthrodermataceae</taxon>
        <taxon>Trichophyton</taxon>
    </lineage>
</organism>
<dbReference type="GO" id="GO:0043386">
    <property type="term" value="P:mycotoxin biosynthetic process"/>
    <property type="evidence" value="ECO:0007669"/>
    <property type="project" value="InterPro"/>
</dbReference>
<evidence type="ECO:0000313" key="5">
    <source>
        <dbReference type="Proteomes" id="UP000024533"/>
    </source>
</evidence>
<feature type="compositionally biased region" description="Low complexity" evidence="2">
    <location>
        <begin position="41"/>
        <end position="51"/>
    </location>
</feature>
<evidence type="ECO:0000313" key="4">
    <source>
        <dbReference type="EMBL" id="KDB22479.1"/>
    </source>
</evidence>
<dbReference type="InterPro" id="IPR021765">
    <property type="entry name" value="UstYa-like"/>
</dbReference>
<name>A0A059J3W0_TRIIM</name>
<dbReference type="PANTHER" id="PTHR33365:SF7">
    <property type="entry name" value="TAT PATHWAY SIGNAL SEQUENCE"/>
    <property type="match status" value="1"/>
</dbReference>
<keyword evidence="3" id="KW-0472">Membrane</keyword>
<evidence type="ECO:0000256" key="3">
    <source>
        <dbReference type="SAM" id="Phobius"/>
    </source>
</evidence>
<dbReference type="PANTHER" id="PTHR33365">
    <property type="entry name" value="YALI0B05434P"/>
    <property type="match status" value="1"/>
</dbReference>
<dbReference type="HOGENOM" id="CLU_806484_0_0_1"/>
<evidence type="ECO:0008006" key="6">
    <source>
        <dbReference type="Google" id="ProtNLM"/>
    </source>
</evidence>
<proteinExistence type="inferred from homology"/>
<accession>A0A059J3W0</accession>
<gene>
    <name evidence="4" type="ORF">H109_05608</name>
</gene>
<dbReference type="STRING" id="1215338.A0A059J3W0"/>
<reference evidence="4 5" key="1">
    <citation type="submission" date="2014-02" db="EMBL/GenBank/DDBJ databases">
        <title>The Genome Sequence of Trichophyton interdigitale MR816.</title>
        <authorList>
            <consortium name="The Broad Institute Genomics Platform"/>
            <person name="Cuomo C.A."/>
            <person name="White T.C."/>
            <person name="Graser Y."/>
            <person name="Martinez-Rossi N."/>
            <person name="Heitman J."/>
            <person name="Young S.K."/>
            <person name="Zeng Q."/>
            <person name="Gargeya S."/>
            <person name="Abouelleil A."/>
            <person name="Alvarado L."/>
            <person name="Chapman S.B."/>
            <person name="Gainer-Dewar J."/>
            <person name="Goldberg J."/>
            <person name="Griggs A."/>
            <person name="Gujja S."/>
            <person name="Hansen M."/>
            <person name="Howarth C."/>
            <person name="Imamovic A."/>
            <person name="Larimer J."/>
            <person name="Martinez D."/>
            <person name="Murphy C."/>
            <person name="Pearson M.D."/>
            <person name="Persinoti G."/>
            <person name="Poon T."/>
            <person name="Priest M."/>
            <person name="Roberts A.D."/>
            <person name="Saif S."/>
            <person name="Shea T.D."/>
            <person name="Sykes S.N."/>
            <person name="Wortman J."/>
            <person name="Nusbaum C."/>
            <person name="Birren B."/>
        </authorList>
    </citation>
    <scope>NUCLEOTIDE SEQUENCE [LARGE SCALE GENOMIC DNA]</scope>
    <source>
        <strain evidence="4 5">MR816</strain>
    </source>
</reference>
<evidence type="ECO:0000256" key="2">
    <source>
        <dbReference type="SAM" id="MobiDB-lite"/>
    </source>
</evidence>
<feature type="compositionally biased region" description="Polar residues" evidence="2">
    <location>
        <begin position="54"/>
        <end position="66"/>
    </location>
</feature>
<feature type="region of interest" description="Disordered" evidence="2">
    <location>
        <begin position="27"/>
        <end position="75"/>
    </location>
</feature>
<dbReference type="EMBL" id="AOKY01000352">
    <property type="protein sequence ID" value="KDB22479.1"/>
    <property type="molecule type" value="Genomic_DNA"/>
</dbReference>
<dbReference type="OMA" id="FSATHAC"/>
<dbReference type="AlphaFoldDB" id="A0A059J3W0"/>
<feature type="transmembrane region" description="Helical" evidence="3">
    <location>
        <begin position="121"/>
        <end position="142"/>
    </location>
</feature>